<evidence type="ECO:0000256" key="6">
    <source>
        <dbReference type="ARBA" id="ARBA00023288"/>
    </source>
</evidence>
<keyword evidence="8" id="KW-1185">Reference proteome</keyword>
<dbReference type="AlphaFoldDB" id="A0A397PAJ2"/>
<accession>A0A397PAJ2</accession>
<evidence type="ECO:0000256" key="1">
    <source>
        <dbReference type="ARBA" id="ARBA00010296"/>
    </source>
</evidence>
<dbReference type="GO" id="GO:0016020">
    <property type="term" value="C:membrane"/>
    <property type="evidence" value="ECO:0007669"/>
    <property type="project" value="InterPro"/>
</dbReference>
<reference evidence="7 8" key="1">
    <citation type="submission" date="2018-08" db="EMBL/GenBank/DDBJ databases">
        <title>Genomic Encyclopedia of Type Strains, Phase IV (KMG-IV): sequencing the most valuable type-strain genomes for metagenomic binning, comparative biology and taxonomic classification.</title>
        <authorList>
            <person name="Goeker M."/>
        </authorList>
    </citation>
    <scope>NUCLEOTIDE SEQUENCE [LARGE SCALE GENOMIC DNA]</scope>
    <source>
        <strain evidence="7 8">DSM 25527</strain>
    </source>
</reference>
<keyword evidence="6" id="KW-0449">Lipoprotein</keyword>
<keyword evidence="2" id="KW-1003">Cell membrane</keyword>
<gene>
    <name evidence="7" type="ORF">DFR49_1130</name>
</gene>
<evidence type="ECO:0000256" key="2">
    <source>
        <dbReference type="ARBA" id="ARBA00022475"/>
    </source>
</evidence>
<evidence type="ECO:0000256" key="5">
    <source>
        <dbReference type="ARBA" id="ARBA00023139"/>
    </source>
</evidence>
<dbReference type="GO" id="GO:0009636">
    <property type="term" value="P:response to toxic substance"/>
    <property type="evidence" value="ECO:0007669"/>
    <property type="project" value="InterPro"/>
</dbReference>
<name>A0A397PAJ2_9SPHN</name>
<dbReference type="Pfam" id="PF08085">
    <property type="entry name" value="Entericidin"/>
    <property type="match status" value="1"/>
</dbReference>
<proteinExistence type="inferred from homology"/>
<evidence type="ECO:0000256" key="3">
    <source>
        <dbReference type="ARBA" id="ARBA00022729"/>
    </source>
</evidence>
<keyword evidence="5" id="KW-0564">Palmitate</keyword>
<protein>
    <submittedName>
        <fullName evidence="7">Putative small secreted protein</fullName>
    </submittedName>
</protein>
<organism evidence="7 8">
    <name type="scientific">Hephaestia caeni</name>
    <dbReference type="NCBI Taxonomy" id="645617"/>
    <lineage>
        <taxon>Bacteria</taxon>
        <taxon>Pseudomonadati</taxon>
        <taxon>Pseudomonadota</taxon>
        <taxon>Alphaproteobacteria</taxon>
        <taxon>Sphingomonadales</taxon>
        <taxon>Sphingomonadaceae</taxon>
        <taxon>Hephaestia</taxon>
    </lineage>
</organism>
<evidence type="ECO:0000313" key="7">
    <source>
        <dbReference type="EMBL" id="RIA46586.1"/>
    </source>
</evidence>
<dbReference type="Proteomes" id="UP000266568">
    <property type="component" value="Unassembled WGS sequence"/>
</dbReference>
<dbReference type="PROSITE" id="PS51257">
    <property type="entry name" value="PROKAR_LIPOPROTEIN"/>
    <property type="match status" value="1"/>
</dbReference>
<comment type="caution">
    <text evidence="7">The sequence shown here is derived from an EMBL/GenBank/DDBJ whole genome shotgun (WGS) entry which is preliminary data.</text>
</comment>
<keyword evidence="4" id="KW-0472">Membrane</keyword>
<dbReference type="InterPro" id="IPR012556">
    <property type="entry name" value="Entericidin"/>
</dbReference>
<sequence>MFERGMTMRALTVLVLMGALLAAGCNTIEGVGKDVSSVGSTVAKTASDAKN</sequence>
<evidence type="ECO:0000313" key="8">
    <source>
        <dbReference type="Proteomes" id="UP000266568"/>
    </source>
</evidence>
<keyword evidence="3" id="KW-0732">Signal</keyword>
<dbReference type="EMBL" id="QXDC01000002">
    <property type="protein sequence ID" value="RIA46586.1"/>
    <property type="molecule type" value="Genomic_DNA"/>
</dbReference>
<evidence type="ECO:0000256" key="4">
    <source>
        <dbReference type="ARBA" id="ARBA00023136"/>
    </source>
</evidence>
<comment type="similarity">
    <text evidence="1">Belongs to the EcnA/EcnB lipoprotein family.</text>
</comment>